<dbReference type="Pfam" id="PF17863">
    <property type="entry name" value="AAA_lid_2"/>
    <property type="match status" value="1"/>
</dbReference>
<sequence>MGSNVELIENIVANIEKVIVGKQKEIYDIMKGMISGGHILIEDVPGVGKTTLIKAIKESLSLSYSRIQFTPDLLPSDITGISIYNAGTGKFIFNKGPIFSNIVLADEINRTSPKTQSALLEVMEEMQVSEGGATYEVEKPFFIMATENPIEYEGTFSLPEAQLDRFMIKVHLGYPSKMDEAYILNLYRRENPLDELTPVATKEDIINIQQQVKEIKVNDEINKYIVNIIDATRNHKEIVLGGSTRASLGLLRIAQATALIKGRNYVIPEDVKENVKLVLSHRIILTNGSIARGIKAENILEEILNLVIAPKVRIYVED</sequence>
<dbReference type="PANTHER" id="PTHR42759">
    <property type="entry name" value="MOXR FAMILY PROTEIN"/>
    <property type="match status" value="1"/>
</dbReference>
<dbReference type="SUPFAM" id="SSF52540">
    <property type="entry name" value="P-loop containing nucleoside triphosphate hydrolases"/>
    <property type="match status" value="1"/>
</dbReference>
<dbReference type="InterPro" id="IPR041628">
    <property type="entry name" value="ChlI/MoxR_AAA_lid"/>
</dbReference>
<comment type="caution">
    <text evidence="3">The sequence shown here is derived from an EMBL/GenBank/DDBJ whole genome shotgun (WGS) entry which is preliminary data.</text>
</comment>
<organism evidence="3 4">
    <name type="scientific">Clostridium subterminale</name>
    <dbReference type="NCBI Taxonomy" id="1550"/>
    <lineage>
        <taxon>Bacteria</taxon>
        <taxon>Bacillati</taxon>
        <taxon>Bacillota</taxon>
        <taxon>Clostridia</taxon>
        <taxon>Eubacteriales</taxon>
        <taxon>Clostridiaceae</taxon>
        <taxon>Clostridium</taxon>
    </lineage>
</organism>
<dbReference type="EMBL" id="BAAACI010000006">
    <property type="protein sequence ID" value="GAA0775366.1"/>
    <property type="molecule type" value="Genomic_DNA"/>
</dbReference>
<dbReference type="RefSeq" id="WP_343826942.1">
    <property type="nucleotide sequence ID" value="NZ_BAAACI010000006.1"/>
</dbReference>
<dbReference type="InterPro" id="IPR027417">
    <property type="entry name" value="P-loop_NTPase"/>
</dbReference>
<dbReference type="InterPro" id="IPR011703">
    <property type="entry name" value="ATPase_AAA-3"/>
</dbReference>
<dbReference type="Pfam" id="PF07726">
    <property type="entry name" value="AAA_3"/>
    <property type="match status" value="1"/>
</dbReference>
<dbReference type="InterPro" id="IPR050764">
    <property type="entry name" value="CbbQ/NirQ/NorQ/GpvN"/>
</dbReference>
<dbReference type="PANTHER" id="PTHR42759:SF5">
    <property type="entry name" value="METHANOL DEHYDROGENASE REGULATOR"/>
    <property type="match status" value="1"/>
</dbReference>
<dbReference type="PIRSF" id="PIRSF002849">
    <property type="entry name" value="AAA_ATPase_chaperone_MoxR_prd"/>
    <property type="match status" value="1"/>
</dbReference>
<evidence type="ECO:0000313" key="4">
    <source>
        <dbReference type="Proteomes" id="UP001501047"/>
    </source>
</evidence>
<feature type="domain" description="ChlI/MoxR AAA lid" evidence="2">
    <location>
        <begin position="231"/>
        <end position="303"/>
    </location>
</feature>
<dbReference type="Gene3D" id="3.40.50.300">
    <property type="entry name" value="P-loop containing nucleotide triphosphate hydrolases"/>
    <property type="match status" value="1"/>
</dbReference>
<protein>
    <submittedName>
        <fullName evidence="3">MoxR family ATPase</fullName>
    </submittedName>
</protein>
<reference evidence="4" key="1">
    <citation type="journal article" date="2019" name="Int. J. Syst. Evol. Microbiol.">
        <title>The Global Catalogue of Microorganisms (GCM) 10K type strain sequencing project: providing services to taxonomists for standard genome sequencing and annotation.</title>
        <authorList>
            <consortium name="The Broad Institute Genomics Platform"/>
            <consortium name="The Broad Institute Genome Sequencing Center for Infectious Disease"/>
            <person name="Wu L."/>
            <person name="Ma J."/>
        </authorList>
    </citation>
    <scope>NUCLEOTIDE SEQUENCE [LARGE SCALE GENOMIC DNA]</scope>
    <source>
        <strain evidence="4">JCM 1417</strain>
    </source>
</reference>
<accession>A0ABP3W399</accession>
<gene>
    <name evidence="3" type="ORF">GCM10008908_26820</name>
</gene>
<dbReference type="Gene3D" id="1.10.8.80">
    <property type="entry name" value="Magnesium chelatase subunit I, C-Terminal domain"/>
    <property type="match status" value="1"/>
</dbReference>
<proteinExistence type="predicted"/>
<name>A0ABP3W399_CLOSU</name>
<keyword evidence="4" id="KW-1185">Reference proteome</keyword>
<evidence type="ECO:0000313" key="3">
    <source>
        <dbReference type="EMBL" id="GAA0775366.1"/>
    </source>
</evidence>
<evidence type="ECO:0000259" key="1">
    <source>
        <dbReference type="Pfam" id="PF07726"/>
    </source>
</evidence>
<feature type="domain" description="ATPase AAA-3" evidence="1">
    <location>
        <begin position="38"/>
        <end position="168"/>
    </location>
</feature>
<dbReference type="Proteomes" id="UP001501047">
    <property type="component" value="Unassembled WGS sequence"/>
</dbReference>
<evidence type="ECO:0000259" key="2">
    <source>
        <dbReference type="Pfam" id="PF17863"/>
    </source>
</evidence>